<name>A0A7W9PAV5_9NOCA</name>
<comment type="caution">
    <text evidence="4">The sequence shown here is derived from an EMBL/GenBank/DDBJ whole genome shotgun (WGS) entry which is preliminary data.</text>
</comment>
<organism evidence="4 5">
    <name type="scientific">Nocardia transvalensis</name>
    <dbReference type="NCBI Taxonomy" id="37333"/>
    <lineage>
        <taxon>Bacteria</taxon>
        <taxon>Bacillati</taxon>
        <taxon>Actinomycetota</taxon>
        <taxon>Actinomycetes</taxon>
        <taxon>Mycobacteriales</taxon>
        <taxon>Nocardiaceae</taxon>
        <taxon>Nocardia</taxon>
    </lineage>
</organism>
<feature type="chain" id="PRO_5030742112" description="Membrane protein (TIGR02234 family)" evidence="3">
    <location>
        <begin position="27"/>
        <end position="273"/>
    </location>
</feature>
<keyword evidence="2" id="KW-1133">Transmembrane helix</keyword>
<dbReference type="AlphaFoldDB" id="A0A7W9PAV5"/>
<feature type="transmembrane region" description="Helical" evidence="2">
    <location>
        <begin position="153"/>
        <end position="176"/>
    </location>
</feature>
<gene>
    <name evidence="4" type="ORF">BJY24_001181</name>
</gene>
<feature type="signal peptide" evidence="3">
    <location>
        <begin position="1"/>
        <end position="26"/>
    </location>
</feature>
<evidence type="ECO:0008006" key="6">
    <source>
        <dbReference type="Google" id="ProtNLM"/>
    </source>
</evidence>
<dbReference type="EMBL" id="JACHIT010000001">
    <property type="protein sequence ID" value="MBB5912314.1"/>
    <property type="molecule type" value="Genomic_DNA"/>
</dbReference>
<dbReference type="RefSeq" id="WP_040750186.1">
    <property type="nucleotide sequence ID" value="NZ_JACHIT010000001.1"/>
</dbReference>
<feature type="transmembrane region" description="Helical" evidence="2">
    <location>
        <begin position="92"/>
        <end position="114"/>
    </location>
</feature>
<keyword evidence="2" id="KW-0472">Membrane</keyword>
<evidence type="ECO:0000256" key="3">
    <source>
        <dbReference type="SAM" id="SignalP"/>
    </source>
</evidence>
<feature type="transmembrane region" description="Helical" evidence="2">
    <location>
        <begin position="66"/>
        <end position="85"/>
    </location>
</feature>
<evidence type="ECO:0000313" key="4">
    <source>
        <dbReference type="EMBL" id="MBB5912314.1"/>
    </source>
</evidence>
<feature type="compositionally biased region" description="Low complexity" evidence="1">
    <location>
        <begin position="224"/>
        <end position="235"/>
    </location>
</feature>
<keyword evidence="2" id="KW-0812">Transmembrane</keyword>
<reference evidence="4 5" key="1">
    <citation type="submission" date="2020-08" db="EMBL/GenBank/DDBJ databases">
        <title>Sequencing the genomes of 1000 actinobacteria strains.</title>
        <authorList>
            <person name="Klenk H.-P."/>
        </authorList>
    </citation>
    <scope>NUCLEOTIDE SEQUENCE [LARGE SCALE GENOMIC DNA]</scope>
    <source>
        <strain evidence="4 5">DSM 43582</strain>
    </source>
</reference>
<accession>A0A7W9PAV5</accession>
<keyword evidence="3" id="KW-0732">Signal</keyword>
<feature type="compositionally biased region" description="Low complexity" evidence="1">
    <location>
        <begin position="197"/>
        <end position="216"/>
    </location>
</feature>
<feature type="region of interest" description="Disordered" evidence="1">
    <location>
        <begin position="197"/>
        <end position="242"/>
    </location>
</feature>
<evidence type="ECO:0000256" key="2">
    <source>
        <dbReference type="SAM" id="Phobius"/>
    </source>
</evidence>
<sequence length="273" mass="28518">MNWGFLCSAALSLTTFSLLFHPWLTAEGPKGRVTSDAFGRMEGVTSSFNDPRAAEGFEPLHINGSWGVLTAALAVTTVFAALIYLCDRGASLAKFVMGSSAALALSVFCTLLYLNAKAPEFKTLAEESSSGSGLRNLFSGNKPAAHEVASAGLGFAALLGGVTALGAVLIAVAAALPKRVVEQSDAEQPAVLAQQAVPEPAPQAAEPVLTAPARTTARTRKPRITAQPRTATARATARRHPDVEGLRIQLPYRPIAEGSKAEYMSLVGSASQR</sequence>
<evidence type="ECO:0000313" key="5">
    <source>
        <dbReference type="Proteomes" id="UP000540412"/>
    </source>
</evidence>
<dbReference type="Proteomes" id="UP000540412">
    <property type="component" value="Unassembled WGS sequence"/>
</dbReference>
<keyword evidence="5" id="KW-1185">Reference proteome</keyword>
<proteinExistence type="predicted"/>
<protein>
    <recommendedName>
        <fullName evidence="6">Membrane protein (TIGR02234 family)</fullName>
    </recommendedName>
</protein>
<evidence type="ECO:0000256" key="1">
    <source>
        <dbReference type="SAM" id="MobiDB-lite"/>
    </source>
</evidence>